<dbReference type="GO" id="GO:0007030">
    <property type="term" value="P:Golgi organization"/>
    <property type="evidence" value="ECO:0007669"/>
    <property type="project" value="TreeGrafter"/>
</dbReference>
<proteinExistence type="predicted"/>
<feature type="compositionally biased region" description="Polar residues" evidence="6">
    <location>
        <begin position="269"/>
        <end position="278"/>
    </location>
</feature>
<keyword evidence="5" id="KW-0479">Metal-binding</keyword>
<dbReference type="FunFam" id="2.30.42.10:FF:000233">
    <property type="entry name" value="Related to GRH1-acetylated protein, involved in ER to Golgi transport"/>
    <property type="match status" value="1"/>
</dbReference>
<evidence type="ECO:0000256" key="3">
    <source>
        <dbReference type="ARBA" id="ARBA00023034"/>
    </source>
</evidence>
<dbReference type="EMBL" id="KZ819323">
    <property type="protein sequence ID" value="PWN22460.1"/>
    <property type="molecule type" value="Genomic_DNA"/>
</dbReference>
<keyword evidence="9" id="KW-1185">Reference proteome</keyword>
<dbReference type="PROSITE" id="PS51865">
    <property type="entry name" value="PDZ_GRASP"/>
    <property type="match status" value="2"/>
</dbReference>
<organism evidence="8 9">
    <name type="scientific">Pseudomicrostroma glucosiphilum</name>
    <dbReference type="NCBI Taxonomy" id="1684307"/>
    <lineage>
        <taxon>Eukaryota</taxon>
        <taxon>Fungi</taxon>
        <taxon>Dikarya</taxon>
        <taxon>Basidiomycota</taxon>
        <taxon>Ustilaginomycotina</taxon>
        <taxon>Exobasidiomycetes</taxon>
        <taxon>Microstromatales</taxon>
        <taxon>Microstromatales incertae sedis</taxon>
        <taxon>Pseudomicrostroma</taxon>
    </lineage>
</organism>
<dbReference type="OrthoDB" id="3318at2759"/>
<accession>A0A316UB55</accession>
<feature type="compositionally biased region" description="Acidic residues" evidence="6">
    <location>
        <begin position="291"/>
        <end position="302"/>
    </location>
</feature>
<feature type="domain" description="PDZ GRASP-type" evidence="7">
    <location>
        <begin position="17"/>
        <end position="128"/>
    </location>
</feature>
<dbReference type="InterPro" id="IPR024958">
    <property type="entry name" value="GRASP_PDZ"/>
</dbReference>
<sequence>MGASESRQLSDDSAPKSGYHVVRVAANSPAHLAGIEPFFDFCVGLDGVALNVSAPGDDTAGGGAAAGMGAWKKLEEREGTEVTLNIWSSKRQQLRDVSLVPSRTWSASTSNSTSQPSLLGLTLRPCSPHLALSSVWHILDILESSPAESAGLVPFGDYIIGWSSGILRNEGDFYDLVEAHEGRPLRLYVYNADYDHTREVIIVPNREWGGEGLLGCGVGFGLLHRIPRPQDRPPVQETEDDQPSRAAVGLLPQTSSAGARGPPTAKSAPMSNLGSQRNGSGGAGNSQPRIEEEEEEDGEEGDDSHTSGVTISMRRDDDEEDE</sequence>
<evidence type="ECO:0000256" key="2">
    <source>
        <dbReference type="ARBA" id="ARBA00022737"/>
    </source>
</evidence>
<dbReference type="Gene3D" id="2.30.42.10">
    <property type="match status" value="2"/>
</dbReference>
<dbReference type="RefSeq" id="XP_025349620.1">
    <property type="nucleotide sequence ID" value="XM_025490843.1"/>
</dbReference>
<dbReference type="GO" id="GO:0000139">
    <property type="term" value="C:Golgi membrane"/>
    <property type="evidence" value="ECO:0007669"/>
    <property type="project" value="UniProtKB-SubCell"/>
</dbReference>
<evidence type="ECO:0000256" key="5">
    <source>
        <dbReference type="PIRSR" id="PIRSR607583-1"/>
    </source>
</evidence>
<gene>
    <name evidence="8" type="ORF">BCV69DRAFT_267851</name>
</gene>
<name>A0A316UB55_9BASI</name>
<dbReference type="STRING" id="1684307.A0A316UB55"/>
<feature type="binding site" evidence="5">
    <location>
        <position position="126"/>
    </location>
    <ligand>
        <name>Zn(2+)</name>
        <dbReference type="ChEBI" id="CHEBI:29105"/>
    </ligand>
</feature>
<feature type="region of interest" description="Disordered" evidence="6">
    <location>
        <begin position="225"/>
        <end position="322"/>
    </location>
</feature>
<dbReference type="PANTHER" id="PTHR12893">
    <property type="entry name" value="GOLGI REASSEMBLY STACKING PROTEIN GRASP"/>
    <property type="match status" value="1"/>
</dbReference>
<keyword evidence="4" id="KW-0472">Membrane</keyword>
<evidence type="ECO:0000256" key="4">
    <source>
        <dbReference type="ARBA" id="ARBA00023136"/>
    </source>
</evidence>
<evidence type="ECO:0000256" key="1">
    <source>
        <dbReference type="ARBA" id="ARBA00004394"/>
    </source>
</evidence>
<dbReference type="PANTHER" id="PTHR12893:SF0">
    <property type="entry name" value="GRASP65"/>
    <property type="match status" value="1"/>
</dbReference>
<keyword evidence="3" id="KW-0333">Golgi apparatus</keyword>
<evidence type="ECO:0000259" key="7">
    <source>
        <dbReference type="PROSITE" id="PS51865"/>
    </source>
</evidence>
<dbReference type="GeneID" id="37012577"/>
<comment type="subcellular location">
    <subcellularLocation>
        <location evidence="1">Golgi apparatus membrane</location>
    </subcellularLocation>
</comment>
<dbReference type="SUPFAM" id="SSF50156">
    <property type="entry name" value="PDZ domain-like"/>
    <property type="match status" value="1"/>
</dbReference>
<dbReference type="GO" id="GO:0046872">
    <property type="term" value="F:metal ion binding"/>
    <property type="evidence" value="ECO:0007669"/>
    <property type="project" value="UniProtKB-KW"/>
</dbReference>
<dbReference type="AlphaFoldDB" id="A0A316UB55"/>
<protein>
    <recommendedName>
        <fullName evidence="7">PDZ GRASP-type domain-containing protein</fullName>
    </recommendedName>
</protein>
<evidence type="ECO:0000256" key="6">
    <source>
        <dbReference type="SAM" id="MobiDB-lite"/>
    </source>
</evidence>
<keyword evidence="5" id="KW-0862">Zinc</keyword>
<keyword evidence="2" id="KW-0677">Repeat</keyword>
<dbReference type="Proteomes" id="UP000245942">
    <property type="component" value="Unassembled WGS sequence"/>
</dbReference>
<reference evidence="8 9" key="1">
    <citation type="journal article" date="2018" name="Mol. Biol. Evol.">
        <title>Broad Genomic Sampling Reveals a Smut Pathogenic Ancestry of the Fungal Clade Ustilaginomycotina.</title>
        <authorList>
            <person name="Kijpornyongpan T."/>
            <person name="Mondo S.J."/>
            <person name="Barry K."/>
            <person name="Sandor L."/>
            <person name="Lee J."/>
            <person name="Lipzen A."/>
            <person name="Pangilinan J."/>
            <person name="LaButti K."/>
            <person name="Hainaut M."/>
            <person name="Henrissat B."/>
            <person name="Grigoriev I.V."/>
            <person name="Spatafora J.W."/>
            <person name="Aime M.C."/>
        </authorList>
    </citation>
    <scope>NUCLEOTIDE SEQUENCE [LARGE SCALE GENOMIC DNA]</scope>
    <source>
        <strain evidence="8 9">MCA 4718</strain>
    </source>
</reference>
<feature type="domain" description="PDZ GRASP-type" evidence="7">
    <location>
        <begin position="134"/>
        <end position="223"/>
    </location>
</feature>
<dbReference type="InterPro" id="IPR036034">
    <property type="entry name" value="PDZ_sf"/>
</dbReference>
<feature type="binding site" evidence="5">
    <location>
        <position position="20"/>
    </location>
    <ligand>
        <name>Zn(2+)</name>
        <dbReference type="ChEBI" id="CHEBI:29105"/>
    </ligand>
</feature>
<evidence type="ECO:0000313" key="8">
    <source>
        <dbReference type="EMBL" id="PWN22460.1"/>
    </source>
</evidence>
<dbReference type="Pfam" id="PF04495">
    <property type="entry name" value="GRASP55_65"/>
    <property type="match status" value="1"/>
</dbReference>
<evidence type="ECO:0000313" key="9">
    <source>
        <dbReference type="Proteomes" id="UP000245942"/>
    </source>
</evidence>
<dbReference type="FunFam" id="2.30.42.10:FF:000026">
    <property type="entry name" value="Golgi reassembly stacking protein 2"/>
    <property type="match status" value="1"/>
</dbReference>
<dbReference type="InterPro" id="IPR007583">
    <property type="entry name" value="GRASP55_65"/>
</dbReference>